<dbReference type="SUPFAM" id="SSF48403">
    <property type="entry name" value="Ankyrin repeat"/>
    <property type="match status" value="1"/>
</dbReference>
<sequence length="465" mass="52402">MYRLLGESFWSFSKQIPWKHEYTMDRIASTMDARLQEISSKGDVPALCRLLDEDPLLLDTLTVPTAENTPLHVASLLGHDDLACEILRRRPELARSRDCRGLYPLHIAAAKGRLLISKKILETDPSLSLCRDKDGRTPLHLAAANGHTALLMDLLPDDATLIGELLTERRETVLHLSVRYNQVETVKFLLENHEELVDLRDEKGMTALHLATGKRHIRMIKVLLQETSVDVNALNENGCTALDLLLQFPSDESDMEICDILLGFGGKKGLHCSPPIPQEPLHPMMPKPKKQKARKVWSRRPPRKKKTQSNRDPNWLKDSQNTIMLISTVIASTTFQSGLNPPGTGNTDDGYFIYFLVFDIIALVLSMSIILILISGLLSSNRFMTWVLTILLWTSVSSMALAFIMGANLLSKRRNVVTLLSLVLFCWLLLVIFLFSYYLVVFVMQLLKYFLNSCCSCNGDEGELV</sequence>
<feature type="compositionally biased region" description="Basic residues" evidence="8">
    <location>
        <begin position="287"/>
        <end position="308"/>
    </location>
</feature>
<evidence type="ECO:0000256" key="2">
    <source>
        <dbReference type="ARBA" id="ARBA00022692"/>
    </source>
</evidence>
<keyword evidence="5 7" id="KW-0040">ANK repeat</keyword>
<feature type="repeat" description="ANK" evidence="7">
    <location>
        <begin position="203"/>
        <end position="236"/>
    </location>
</feature>
<dbReference type="PROSITE" id="PS50297">
    <property type="entry name" value="ANK_REP_REGION"/>
    <property type="match status" value="2"/>
</dbReference>
<dbReference type="InterPro" id="IPR026961">
    <property type="entry name" value="PGG_dom"/>
</dbReference>
<dbReference type="OrthoDB" id="772680at2759"/>
<comment type="caution">
    <text evidence="11">The sequence shown here is derived from an EMBL/GenBank/DDBJ whole genome shotgun (WGS) entry which is preliminary data.</text>
</comment>
<evidence type="ECO:0000256" key="6">
    <source>
        <dbReference type="ARBA" id="ARBA00023136"/>
    </source>
</evidence>
<accession>A0A835RNT8</accession>
<comment type="subcellular location">
    <subcellularLocation>
        <location evidence="1">Membrane</location>
        <topology evidence="1">Multi-pass membrane protein</topology>
    </subcellularLocation>
</comment>
<feature type="region of interest" description="Disordered" evidence="8">
    <location>
        <begin position="273"/>
        <end position="316"/>
    </location>
</feature>
<dbReference type="SMART" id="SM00248">
    <property type="entry name" value="ANK"/>
    <property type="match status" value="6"/>
</dbReference>
<dbReference type="PROSITE" id="PS50088">
    <property type="entry name" value="ANK_REPEAT"/>
    <property type="match status" value="2"/>
</dbReference>
<feature type="repeat" description="ANK" evidence="7">
    <location>
        <begin position="134"/>
        <end position="161"/>
    </location>
</feature>
<evidence type="ECO:0000256" key="3">
    <source>
        <dbReference type="ARBA" id="ARBA00022737"/>
    </source>
</evidence>
<dbReference type="EMBL" id="JADCNM010000002">
    <property type="protein sequence ID" value="KAG0493978.1"/>
    <property type="molecule type" value="Genomic_DNA"/>
</dbReference>
<feature type="transmembrane region" description="Helical" evidence="9">
    <location>
        <begin position="351"/>
        <end position="374"/>
    </location>
</feature>
<dbReference type="Proteomes" id="UP000639772">
    <property type="component" value="Unassembled WGS sequence"/>
</dbReference>
<dbReference type="InterPro" id="IPR002110">
    <property type="entry name" value="Ankyrin_rpt"/>
</dbReference>
<dbReference type="Pfam" id="PF13962">
    <property type="entry name" value="PGG"/>
    <property type="match status" value="1"/>
</dbReference>
<dbReference type="Gene3D" id="1.25.40.20">
    <property type="entry name" value="Ankyrin repeat-containing domain"/>
    <property type="match status" value="1"/>
</dbReference>
<organism evidence="11 12">
    <name type="scientific">Vanilla planifolia</name>
    <name type="common">Vanilla</name>
    <dbReference type="NCBI Taxonomy" id="51239"/>
    <lineage>
        <taxon>Eukaryota</taxon>
        <taxon>Viridiplantae</taxon>
        <taxon>Streptophyta</taxon>
        <taxon>Embryophyta</taxon>
        <taxon>Tracheophyta</taxon>
        <taxon>Spermatophyta</taxon>
        <taxon>Magnoliopsida</taxon>
        <taxon>Liliopsida</taxon>
        <taxon>Asparagales</taxon>
        <taxon>Orchidaceae</taxon>
        <taxon>Vanilloideae</taxon>
        <taxon>Vanilleae</taxon>
        <taxon>Vanilla</taxon>
    </lineage>
</organism>
<evidence type="ECO:0000256" key="1">
    <source>
        <dbReference type="ARBA" id="ARBA00004141"/>
    </source>
</evidence>
<proteinExistence type="predicted"/>
<evidence type="ECO:0000259" key="10">
    <source>
        <dbReference type="Pfam" id="PF13962"/>
    </source>
</evidence>
<evidence type="ECO:0000256" key="8">
    <source>
        <dbReference type="SAM" id="MobiDB-lite"/>
    </source>
</evidence>
<dbReference type="Pfam" id="PF12796">
    <property type="entry name" value="Ank_2"/>
    <property type="match status" value="1"/>
</dbReference>
<keyword evidence="4 9" id="KW-1133">Transmembrane helix</keyword>
<dbReference type="Pfam" id="PF13637">
    <property type="entry name" value="Ank_4"/>
    <property type="match status" value="1"/>
</dbReference>
<keyword evidence="3" id="KW-0677">Repeat</keyword>
<evidence type="ECO:0000313" key="11">
    <source>
        <dbReference type="EMBL" id="KAG0493978.1"/>
    </source>
</evidence>
<reference evidence="11 12" key="1">
    <citation type="journal article" date="2020" name="Nat. Food">
        <title>A phased Vanilla planifolia genome enables genetic improvement of flavour and production.</title>
        <authorList>
            <person name="Hasing T."/>
            <person name="Tang H."/>
            <person name="Brym M."/>
            <person name="Khazi F."/>
            <person name="Huang T."/>
            <person name="Chambers A.H."/>
        </authorList>
    </citation>
    <scope>NUCLEOTIDE SEQUENCE [LARGE SCALE GENOMIC DNA]</scope>
    <source>
        <tissue evidence="11">Leaf</tissue>
    </source>
</reference>
<keyword evidence="6 9" id="KW-0472">Membrane</keyword>
<evidence type="ECO:0000256" key="9">
    <source>
        <dbReference type="SAM" id="Phobius"/>
    </source>
</evidence>
<dbReference type="GO" id="GO:0005886">
    <property type="term" value="C:plasma membrane"/>
    <property type="evidence" value="ECO:0007669"/>
    <property type="project" value="TreeGrafter"/>
</dbReference>
<feature type="transmembrane region" description="Helical" evidence="9">
    <location>
        <begin position="386"/>
        <end position="410"/>
    </location>
</feature>
<name>A0A835RNT8_VANPL</name>
<evidence type="ECO:0000313" key="12">
    <source>
        <dbReference type="Proteomes" id="UP000639772"/>
    </source>
</evidence>
<feature type="compositionally biased region" description="Pro residues" evidence="8">
    <location>
        <begin position="274"/>
        <end position="286"/>
    </location>
</feature>
<dbReference type="PANTHER" id="PTHR24186:SF37">
    <property type="entry name" value="PGG DOMAIN-CONTAINING PROTEIN"/>
    <property type="match status" value="1"/>
</dbReference>
<feature type="domain" description="PGG" evidence="10">
    <location>
        <begin position="314"/>
        <end position="407"/>
    </location>
</feature>
<keyword evidence="2 9" id="KW-0812">Transmembrane</keyword>
<dbReference type="AlphaFoldDB" id="A0A835RNT8"/>
<evidence type="ECO:0000256" key="5">
    <source>
        <dbReference type="ARBA" id="ARBA00023043"/>
    </source>
</evidence>
<evidence type="ECO:0000256" key="4">
    <source>
        <dbReference type="ARBA" id="ARBA00022989"/>
    </source>
</evidence>
<protein>
    <recommendedName>
        <fullName evidence="10">PGG domain-containing protein</fullName>
    </recommendedName>
</protein>
<dbReference type="InterPro" id="IPR036770">
    <property type="entry name" value="Ankyrin_rpt-contain_sf"/>
</dbReference>
<evidence type="ECO:0000256" key="7">
    <source>
        <dbReference type="PROSITE-ProRule" id="PRU00023"/>
    </source>
</evidence>
<gene>
    <name evidence="11" type="ORF">HPP92_004972</name>
</gene>
<feature type="transmembrane region" description="Helical" evidence="9">
    <location>
        <begin position="416"/>
        <end position="440"/>
    </location>
</feature>
<dbReference type="PANTHER" id="PTHR24186">
    <property type="entry name" value="PROTEIN PHOSPHATASE 1 REGULATORY SUBUNIT"/>
    <property type="match status" value="1"/>
</dbReference>